<organism evidence="8 9">
    <name type="scientific">Polymorphospora lycopeni</name>
    <dbReference type="NCBI Taxonomy" id="3140240"/>
    <lineage>
        <taxon>Bacteria</taxon>
        <taxon>Bacillati</taxon>
        <taxon>Actinomycetota</taxon>
        <taxon>Actinomycetes</taxon>
        <taxon>Micromonosporales</taxon>
        <taxon>Micromonosporaceae</taxon>
        <taxon>Polymorphospora</taxon>
    </lineage>
</organism>
<dbReference type="EMBL" id="JBCGDC010000011">
    <property type="protein sequence ID" value="MFB6392705.1"/>
    <property type="molecule type" value="Genomic_DNA"/>
</dbReference>
<evidence type="ECO:0000256" key="5">
    <source>
        <dbReference type="ARBA" id="ARBA00022801"/>
    </source>
</evidence>
<dbReference type="Proteomes" id="UP001582793">
    <property type="component" value="Unassembled WGS sequence"/>
</dbReference>
<gene>
    <name evidence="8" type="ORF">AAFH96_06235</name>
</gene>
<keyword evidence="5" id="KW-0378">Hydrolase</keyword>
<dbReference type="InterPro" id="IPR012933">
    <property type="entry name" value="HicA_mRNA_interferase"/>
</dbReference>
<evidence type="ECO:0000256" key="3">
    <source>
        <dbReference type="ARBA" id="ARBA00022722"/>
    </source>
</evidence>
<dbReference type="InterPro" id="IPR038570">
    <property type="entry name" value="HicA_sf"/>
</dbReference>
<sequence>MRAREVNQRIERLGGTMLRQRGSHRIYRATNGTTTAQTVVPQHAGDIPNGTLKSIEKALEPVFGKGWLQ</sequence>
<keyword evidence="7" id="KW-0346">Stress response</keyword>
<comment type="similarity">
    <text evidence="1">Belongs to the HicA mRNA interferase family.</text>
</comment>
<evidence type="ECO:0000256" key="2">
    <source>
        <dbReference type="ARBA" id="ARBA00022649"/>
    </source>
</evidence>
<reference evidence="8 9" key="1">
    <citation type="submission" date="2024-04" db="EMBL/GenBank/DDBJ databases">
        <title>Polymorphospora sp. isolated from Baiyangdian Lake in Xiong'an New Area.</title>
        <authorList>
            <person name="Zhang X."/>
            <person name="Liu J."/>
        </authorList>
    </citation>
    <scope>NUCLEOTIDE SEQUENCE [LARGE SCALE GENOMIC DNA]</scope>
    <source>
        <strain evidence="8 9">2-325</strain>
    </source>
</reference>
<evidence type="ECO:0000256" key="4">
    <source>
        <dbReference type="ARBA" id="ARBA00022759"/>
    </source>
</evidence>
<comment type="caution">
    <text evidence="8">The sequence shown here is derived from an EMBL/GenBank/DDBJ whole genome shotgun (WGS) entry which is preliminary data.</text>
</comment>
<evidence type="ECO:0000313" key="9">
    <source>
        <dbReference type="Proteomes" id="UP001582793"/>
    </source>
</evidence>
<accession>A0ABV5CL22</accession>
<keyword evidence="3" id="KW-0540">Nuclease</keyword>
<dbReference type="SUPFAM" id="SSF54786">
    <property type="entry name" value="YcfA/nrd intein domain"/>
    <property type="match status" value="1"/>
</dbReference>
<dbReference type="Gene3D" id="3.30.920.30">
    <property type="entry name" value="Hypothetical protein"/>
    <property type="match status" value="1"/>
</dbReference>
<name>A0ABV5CL22_9ACTN</name>
<dbReference type="Pfam" id="PF07927">
    <property type="entry name" value="HicA_toxin"/>
    <property type="match status" value="1"/>
</dbReference>
<keyword evidence="2" id="KW-1277">Toxin-antitoxin system</keyword>
<keyword evidence="6" id="KW-0694">RNA-binding</keyword>
<keyword evidence="9" id="KW-1185">Reference proteome</keyword>
<evidence type="ECO:0000256" key="6">
    <source>
        <dbReference type="ARBA" id="ARBA00022884"/>
    </source>
</evidence>
<evidence type="ECO:0000256" key="7">
    <source>
        <dbReference type="ARBA" id="ARBA00023016"/>
    </source>
</evidence>
<evidence type="ECO:0000256" key="1">
    <source>
        <dbReference type="ARBA" id="ARBA00006620"/>
    </source>
</evidence>
<evidence type="ECO:0000313" key="8">
    <source>
        <dbReference type="EMBL" id="MFB6392705.1"/>
    </source>
</evidence>
<protein>
    <submittedName>
        <fullName evidence="8">Type II toxin-antitoxin system HicA family toxin</fullName>
    </submittedName>
</protein>
<proteinExistence type="inferred from homology"/>
<keyword evidence="4" id="KW-0255">Endonuclease</keyword>
<dbReference type="RefSeq" id="WP_375733422.1">
    <property type="nucleotide sequence ID" value="NZ_JBCGDC010000011.1"/>
</dbReference>